<evidence type="ECO:0000313" key="11">
    <source>
        <dbReference type="EMBL" id="TDQ70289.1"/>
    </source>
</evidence>
<reference evidence="11 12" key="1">
    <citation type="submission" date="2019-03" db="EMBL/GenBank/DDBJ databases">
        <title>Genomic Encyclopedia of Type Strains, Phase IV (KMG-IV): sequencing the most valuable type-strain genomes for metagenomic binning, comparative biology and taxonomic classification.</title>
        <authorList>
            <person name="Goeker M."/>
        </authorList>
    </citation>
    <scope>NUCLEOTIDE SEQUENCE [LARGE SCALE GENOMIC DNA]</scope>
    <source>
        <strain evidence="11 12">DSM 13328</strain>
    </source>
</reference>
<evidence type="ECO:0000256" key="4">
    <source>
        <dbReference type="ARBA" id="ARBA00022980"/>
    </source>
</evidence>
<evidence type="ECO:0000256" key="8">
    <source>
        <dbReference type="HAMAP-Rule" id="MF_01307"/>
    </source>
</evidence>
<dbReference type="PROSITE" id="PS50881">
    <property type="entry name" value="S5_DSRBD"/>
    <property type="match status" value="1"/>
</dbReference>
<gene>
    <name evidence="8" type="primary">rps5</name>
    <name evidence="11" type="ORF">C7391_0631</name>
</gene>
<sequence>MRNMAYNEDEWVPKTRLGKLVAEGQITTMEDALKSRYPLREPQIVDALLPGLEDEVLDINMVQRMTDSGRRVKFRATVIVGNGDGYVGIGQGKDVQVGNAIKKAIDAAKLNITHIKRGCGSWECACGKEHTVPFEATGKIGSVVVTLVPAPRGLGLAAGSTARKVLEKAGIKDIWTQTSGTTRTTLNFAKATFEALNNVNTMRMPKKGNGGV</sequence>
<evidence type="ECO:0000256" key="2">
    <source>
        <dbReference type="ARBA" id="ARBA00022730"/>
    </source>
</evidence>
<dbReference type="InterPro" id="IPR020568">
    <property type="entry name" value="Ribosomal_Su5_D2-typ_SF"/>
</dbReference>
<dbReference type="InterPro" id="IPR047866">
    <property type="entry name" value="Ribosomal_uS5_arc"/>
</dbReference>
<organism evidence="11 12">
    <name type="scientific">Methanimicrococcus blatticola</name>
    <dbReference type="NCBI Taxonomy" id="91560"/>
    <lineage>
        <taxon>Archaea</taxon>
        <taxon>Methanobacteriati</taxon>
        <taxon>Methanobacteriota</taxon>
        <taxon>Stenosarchaea group</taxon>
        <taxon>Methanomicrobia</taxon>
        <taxon>Methanosarcinales</taxon>
        <taxon>Methanosarcinaceae</taxon>
        <taxon>Methanimicrococcus</taxon>
    </lineage>
</organism>
<comment type="function">
    <text evidence="8">With S4 and S12 plays an important role in translational accuracy.</text>
</comment>
<comment type="subunit">
    <text evidence="6 8">Part of the 30S ribosomal subunit. Contacts protein S4.</text>
</comment>
<evidence type="ECO:0000256" key="1">
    <source>
        <dbReference type="ARBA" id="ARBA00008945"/>
    </source>
</evidence>
<keyword evidence="4 8" id="KW-0689">Ribosomal protein</keyword>
<keyword evidence="3 8" id="KW-0694">RNA-binding</keyword>
<name>A0A484F671_9EURY</name>
<dbReference type="HAMAP" id="MF_01307_A">
    <property type="entry name" value="Ribosomal_uS5_A"/>
    <property type="match status" value="1"/>
</dbReference>
<evidence type="ECO:0000256" key="6">
    <source>
        <dbReference type="ARBA" id="ARBA00025844"/>
    </source>
</evidence>
<dbReference type="SUPFAM" id="SSF54768">
    <property type="entry name" value="dsRNA-binding domain-like"/>
    <property type="match status" value="1"/>
</dbReference>
<dbReference type="GO" id="GO:0019843">
    <property type="term" value="F:rRNA binding"/>
    <property type="evidence" value="ECO:0007669"/>
    <property type="project" value="UniProtKB-UniRule"/>
</dbReference>
<dbReference type="EMBL" id="SNYS01000006">
    <property type="protein sequence ID" value="TDQ70289.1"/>
    <property type="molecule type" value="Genomic_DNA"/>
</dbReference>
<evidence type="ECO:0000256" key="5">
    <source>
        <dbReference type="ARBA" id="ARBA00023274"/>
    </source>
</evidence>
<keyword evidence="2 8" id="KW-0699">rRNA-binding</keyword>
<accession>A0A484F671</accession>
<evidence type="ECO:0000256" key="7">
    <source>
        <dbReference type="ARBA" id="ARBA00035255"/>
    </source>
</evidence>
<dbReference type="NCBIfam" id="NF003125">
    <property type="entry name" value="PRK04044.1"/>
    <property type="match status" value="1"/>
</dbReference>
<comment type="similarity">
    <text evidence="1 8 9">Belongs to the universal ribosomal protein uS5 family.</text>
</comment>
<dbReference type="Pfam" id="PF00333">
    <property type="entry name" value="Ribosomal_S5"/>
    <property type="match status" value="1"/>
</dbReference>
<dbReference type="SUPFAM" id="SSF54211">
    <property type="entry name" value="Ribosomal protein S5 domain 2-like"/>
    <property type="match status" value="1"/>
</dbReference>
<feature type="domain" description="S5 DRBM" evidence="10">
    <location>
        <begin position="52"/>
        <end position="115"/>
    </location>
</feature>
<evidence type="ECO:0000313" key="12">
    <source>
        <dbReference type="Proteomes" id="UP000294855"/>
    </source>
</evidence>
<dbReference type="PROSITE" id="PS00585">
    <property type="entry name" value="RIBOSOMAL_S5"/>
    <property type="match status" value="1"/>
</dbReference>
<keyword evidence="5 8" id="KW-0687">Ribonucleoprotein</keyword>
<dbReference type="GO" id="GO:0006412">
    <property type="term" value="P:translation"/>
    <property type="evidence" value="ECO:0007669"/>
    <property type="project" value="UniProtKB-UniRule"/>
</dbReference>
<protein>
    <recommendedName>
        <fullName evidence="7 8">Small ribosomal subunit protein uS5</fullName>
    </recommendedName>
</protein>
<dbReference type="FunFam" id="3.30.160.20:FF:000002">
    <property type="entry name" value="40S ribosomal protein S2"/>
    <property type="match status" value="1"/>
</dbReference>
<dbReference type="Pfam" id="PF03719">
    <property type="entry name" value="Ribosomal_S5_C"/>
    <property type="match status" value="1"/>
</dbReference>
<dbReference type="InterPro" id="IPR005711">
    <property type="entry name" value="Ribosomal_uS5_euk/arc"/>
</dbReference>
<evidence type="ECO:0000256" key="9">
    <source>
        <dbReference type="RuleBase" id="RU003823"/>
    </source>
</evidence>
<evidence type="ECO:0000256" key="3">
    <source>
        <dbReference type="ARBA" id="ARBA00022884"/>
    </source>
</evidence>
<dbReference type="PANTHER" id="PTHR13718">
    <property type="entry name" value="RIBOSOMAL S SUBUNIT"/>
    <property type="match status" value="1"/>
</dbReference>
<dbReference type="InterPro" id="IPR013810">
    <property type="entry name" value="Ribosomal_uS5_N"/>
</dbReference>
<evidence type="ECO:0000259" key="10">
    <source>
        <dbReference type="PROSITE" id="PS50881"/>
    </source>
</evidence>
<keyword evidence="12" id="KW-1185">Reference proteome</keyword>
<dbReference type="Gene3D" id="3.30.160.20">
    <property type="match status" value="1"/>
</dbReference>
<dbReference type="Gene3D" id="3.30.230.10">
    <property type="match status" value="1"/>
</dbReference>
<dbReference type="PANTHER" id="PTHR13718:SF4">
    <property type="entry name" value="40S RIBOSOMAL PROTEIN S2"/>
    <property type="match status" value="1"/>
</dbReference>
<dbReference type="InterPro" id="IPR000851">
    <property type="entry name" value="Ribosomal_uS5"/>
</dbReference>
<dbReference type="InterPro" id="IPR018192">
    <property type="entry name" value="Ribosomal_uS5_N_CS"/>
</dbReference>
<comment type="domain">
    <text evidence="8">The N-terminal domain interacts with the head of the 30S subunit; the C-terminal domain interacts with the body and contacts protein S4. The interaction surface between S4 and S5 is involved in control of translational fidelity.</text>
</comment>
<dbReference type="AlphaFoldDB" id="A0A484F671"/>
<dbReference type="InterPro" id="IPR005324">
    <property type="entry name" value="Ribosomal_uS5_C"/>
</dbReference>
<dbReference type="FunFam" id="3.30.230.10:FF:000004">
    <property type="entry name" value="40S ribosomal protein S2"/>
    <property type="match status" value="1"/>
</dbReference>
<dbReference type="GO" id="GO:0022627">
    <property type="term" value="C:cytosolic small ribosomal subunit"/>
    <property type="evidence" value="ECO:0007669"/>
    <property type="project" value="TreeGrafter"/>
</dbReference>
<dbReference type="GO" id="GO:0003735">
    <property type="term" value="F:structural constituent of ribosome"/>
    <property type="evidence" value="ECO:0007669"/>
    <property type="project" value="UniProtKB-UniRule"/>
</dbReference>
<dbReference type="Proteomes" id="UP000294855">
    <property type="component" value="Unassembled WGS sequence"/>
</dbReference>
<dbReference type="InterPro" id="IPR014721">
    <property type="entry name" value="Ribsml_uS5_D2-typ_fold_subgr"/>
</dbReference>
<comment type="caution">
    <text evidence="11">The sequence shown here is derived from an EMBL/GenBank/DDBJ whole genome shotgun (WGS) entry which is preliminary data.</text>
</comment>
<proteinExistence type="inferred from homology"/>
<dbReference type="NCBIfam" id="TIGR01020">
    <property type="entry name" value="uS5_euk_arch"/>
    <property type="match status" value="1"/>
</dbReference>